<comment type="subcellular location">
    <subcellularLocation>
        <location evidence="7">Cytoplasm</location>
    </subcellularLocation>
</comment>
<dbReference type="SUPFAM" id="SSF56801">
    <property type="entry name" value="Acetyl-CoA synthetase-like"/>
    <property type="match status" value="1"/>
</dbReference>
<feature type="binding site" evidence="7">
    <location>
        <position position="200"/>
    </location>
    <ligand>
        <name>D-alanine</name>
        <dbReference type="ChEBI" id="CHEBI:57416"/>
    </ligand>
</feature>
<sequence>MIVSDFIATLEHYASTQPNAPVYDFLGKRYTYQQLKQDSDTIAAYIDSLRLPEKSPVMVFGGQEYEMLATFVGLTKSGHAYIPVDVNSANERLTNILDIAEPSAVIAIDTLPIEISEMPVVTPDQLTTVLEAPVPYEMTHPVNGNETYYIIFTSGTTGKPKGVQISHNNLLSFVNWTLASDEFDLPAQAKILAQAPYSFDLSVMSWAPALAAGGCLYALPKEKTDNFKDLFAVLPTLPIQVWVSTPSFADMVLLSDDFSAEKMPSLTHFYFCGEELTIGTADKIRQRFPQARVVNSFGPTESTVAFSAVTITDEMIEKSDRLPIGYIKADSPTFILNESGEILAAGEQGEIVVTGPAVSKGYINNPEKTAQSFFELKGQKAYHTGDLGLLDDSGMLHYRGRMDFQIKLNGYRIELEEVAHILNLSQYVASAVAVPRYNDQHKVHQLLAYIVLKPGARDGFERDLQLTKAIKTELENEMMSYMMPSRFIYRESLPITPNGKVDIKALIAEVNDQ</sequence>
<evidence type="ECO:0000259" key="9">
    <source>
        <dbReference type="Pfam" id="PF13193"/>
    </source>
</evidence>
<dbReference type="InterPro" id="IPR020845">
    <property type="entry name" value="AMP-binding_CS"/>
</dbReference>
<dbReference type="InterPro" id="IPR042099">
    <property type="entry name" value="ANL_N_sf"/>
</dbReference>
<keyword evidence="3 7" id="KW-0547">Nucleotide-binding</keyword>
<dbReference type="NCBIfam" id="TIGR01734">
    <property type="entry name" value="D-ala-DACP-lig"/>
    <property type="match status" value="1"/>
</dbReference>
<dbReference type="CDD" id="cd05945">
    <property type="entry name" value="DltA"/>
    <property type="match status" value="1"/>
</dbReference>
<evidence type="ECO:0000256" key="3">
    <source>
        <dbReference type="ARBA" id="ARBA00022741"/>
    </source>
</evidence>
<feature type="binding site" evidence="7">
    <location>
        <begin position="398"/>
        <end position="401"/>
    </location>
    <ligand>
        <name>ATP</name>
        <dbReference type="ChEBI" id="CHEBI:30616"/>
    </ligand>
</feature>
<evidence type="ECO:0000256" key="6">
    <source>
        <dbReference type="ARBA" id="ARBA00061336"/>
    </source>
</evidence>
<organism evidence="10 11">
    <name type="scientific">Pseudolactococcus reticulitermitis</name>
    <dbReference type="NCBI Taxonomy" id="2025039"/>
    <lineage>
        <taxon>Bacteria</taxon>
        <taxon>Bacillati</taxon>
        <taxon>Bacillota</taxon>
        <taxon>Bacilli</taxon>
        <taxon>Lactobacillales</taxon>
        <taxon>Streptococcaceae</taxon>
        <taxon>Pseudolactococcus</taxon>
    </lineage>
</organism>
<dbReference type="InterPro" id="IPR010072">
    <property type="entry name" value="DltA"/>
</dbReference>
<comment type="caution">
    <text evidence="7">Lacks conserved residue(s) required for the propagation of feature annotation.</text>
</comment>
<keyword evidence="1 7" id="KW-0963">Cytoplasm</keyword>
<dbReference type="PROSITE" id="PS00455">
    <property type="entry name" value="AMP_BINDING"/>
    <property type="match status" value="1"/>
</dbReference>
<feature type="binding site" evidence="7">
    <location>
        <position position="500"/>
    </location>
    <ligand>
        <name>D-alanine</name>
        <dbReference type="ChEBI" id="CHEBI:57416"/>
    </ligand>
</feature>
<evidence type="ECO:0000256" key="7">
    <source>
        <dbReference type="HAMAP-Rule" id="MF_00593"/>
    </source>
</evidence>
<dbReference type="EC" id="6.2.1.54" evidence="7"/>
<keyword evidence="2 7" id="KW-0436">Ligase</keyword>
<dbReference type="InterPro" id="IPR044507">
    <property type="entry name" value="DltA-like"/>
</dbReference>
<dbReference type="GO" id="GO:0005737">
    <property type="term" value="C:cytoplasm"/>
    <property type="evidence" value="ECO:0007669"/>
    <property type="project" value="UniProtKB-SubCell"/>
</dbReference>
<dbReference type="Pfam" id="PF13193">
    <property type="entry name" value="AMP-binding_C"/>
    <property type="match status" value="1"/>
</dbReference>
<dbReference type="NCBIfam" id="TIGR01733">
    <property type="entry name" value="AA-adenyl-dom"/>
    <property type="match status" value="1"/>
</dbReference>
<evidence type="ECO:0000313" key="10">
    <source>
        <dbReference type="EMBL" id="GAX47610.1"/>
    </source>
</evidence>
<dbReference type="InterPro" id="IPR000873">
    <property type="entry name" value="AMP-dep_synth/lig_dom"/>
</dbReference>
<dbReference type="Proteomes" id="UP000218689">
    <property type="component" value="Unassembled WGS sequence"/>
</dbReference>
<evidence type="ECO:0000313" key="11">
    <source>
        <dbReference type="Proteomes" id="UP000218689"/>
    </source>
</evidence>
<accession>A0A224X8I0</accession>
<evidence type="ECO:0000256" key="5">
    <source>
        <dbReference type="ARBA" id="ARBA00054605"/>
    </source>
</evidence>
<evidence type="ECO:0000256" key="4">
    <source>
        <dbReference type="ARBA" id="ARBA00022840"/>
    </source>
</evidence>
<dbReference type="OrthoDB" id="9765680at2"/>
<dbReference type="HAMAP" id="MF_00593">
    <property type="entry name" value="DltA"/>
    <property type="match status" value="1"/>
</dbReference>
<dbReference type="PANTHER" id="PTHR45398">
    <property type="match status" value="1"/>
</dbReference>
<feature type="binding site" evidence="7">
    <location>
        <position position="386"/>
    </location>
    <ligand>
        <name>ATP</name>
        <dbReference type="ChEBI" id="CHEBI:30616"/>
    </ligand>
</feature>
<feature type="domain" description="AMP-dependent synthetase/ligase" evidence="8">
    <location>
        <begin position="10"/>
        <end position="362"/>
    </location>
</feature>
<evidence type="ECO:0000256" key="2">
    <source>
        <dbReference type="ARBA" id="ARBA00022598"/>
    </source>
</evidence>
<comment type="pathway">
    <text evidence="7">Cell wall biogenesis; lipoteichoic acid biosynthesis.</text>
</comment>
<dbReference type="InterPro" id="IPR025110">
    <property type="entry name" value="AMP-bd_C"/>
</dbReference>
<dbReference type="InterPro" id="IPR045851">
    <property type="entry name" value="AMP-bd_C_sf"/>
</dbReference>
<feature type="binding site" evidence="7">
    <location>
        <position position="304"/>
    </location>
    <ligand>
        <name>D-alanine</name>
        <dbReference type="ChEBI" id="CHEBI:57416"/>
    </ligand>
</feature>
<dbReference type="UniPathway" id="UPA00556"/>
<dbReference type="GO" id="GO:0047473">
    <property type="term" value="F:D-alanine [D-alanyl carrier protein] ligase activity"/>
    <property type="evidence" value="ECO:0007669"/>
    <property type="project" value="UniProtKB-UniRule"/>
</dbReference>
<proteinExistence type="inferred from homology"/>
<dbReference type="Gene3D" id="3.40.50.12780">
    <property type="entry name" value="N-terminal domain of ligase-like"/>
    <property type="match status" value="1"/>
</dbReference>
<comment type="function">
    <text evidence="5 7">Catalyzes the first step in the D-alanylation of lipoteichoic acid (LTA), the activation of D-alanine and its transfer onto the D-alanyl carrier protein (Dcp) DltC. In an ATP-dependent two-step reaction, forms a high energy D-alanyl-AMP intermediate, followed by transfer of the D-alanyl residue as a thiol ester to the phosphopantheinyl prosthetic group of the Dcp. D-alanylation of LTA plays an important role in modulating the properties of the cell wall in Gram-positive bacteria, influencing the net charge of the cell wall.</text>
</comment>
<keyword evidence="4 7" id="KW-0067">ATP-binding</keyword>
<dbReference type="RefSeq" id="WP_094784644.1">
    <property type="nucleotide sequence ID" value="NZ_BEDT01000002.1"/>
</dbReference>
<dbReference type="PANTHER" id="PTHR45398:SF1">
    <property type="entry name" value="ENZYME, PUTATIVE (JCVI)-RELATED"/>
    <property type="match status" value="1"/>
</dbReference>
<gene>
    <name evidence="7" type="primary">dltA</name>
    <name evidence="10" type="ORF">RsY01_1210</name>
</gene>
<dbReference type="FunFam" id="3.30.300.30:FF:000012">
    <property type="entry name" value="D-alanine--D-alanyl carrier protein ligase"/>
    <property type="match status" value="1"/>
</dbReference>
<comment type="similarity">
    <text evidence="6 7">Belongs to the ATP-dependent AMP-binding enzyme family. DltA subfamily.</text>
</comment>
<evidence type="ECO:0000259" key="8">
    <source>
        <dbReference type="Pfam" id="PF00501"/>
    </source>
</evidence>
<dbReference type="EMBL" id="BEDT01000002">
    <property type="protein sequence ID" value="GAX47610.1"/>
    <property type="molecule type" value="Genomic_DNA"/>
</dbReference>
<dbReference type="Gene3D" id="3.30.300.30">
    <property type="match status" value="1"/>
</dbReference>
<dbReference type="NCBIfam" id="NF003417">
    <property type="entry name" value="PRK04813.1"/>
    <property type="match status" value="1"/>
</dbReference>
<comment type="catalytic activity">
    <reaction evidence="7">
        <text>holo-[D-alanyl-carrier protein] + D-alanine + ATP = D-alanyl-[D-alanyl-carrier protein] + AMP + diphosphate</text>
        <dbReference type="Rhea" id="RHEA:55132"/>
        <dbReference type="Rhea" id="RHEA-COMP:14102"/>
        <dbReference type="Rhea" id="RHEA-COMP:14103"/>
        <dbReference type="ChEBI" id="CHEBI:30616"/>
        <dbReference type="ChEBI" id="CHEBI:33019"/>
        <dbReference type="ChEBI" id="CHEBI:57416"/>
        <dbReference type="ChEBI" id="CHEBI:64479"/>
        <dbReference type="ChEBI" id="CHEBI:138620"/>
        <dbReference type="ChEBI" id="CHEBI:456215"/>
        <dbReference type="EC" id="6.2.1.54"/>
    </reaction>
</comment>
<dbReference type="InterPro" id="IPR010071">
    <property type="entry name" value="AA_adenyl_dom"/>
</dbReference>
<evidence type="ECO:0000256" key="1">
    <source>
        <dbReference type="ARBA" id="ARBA00022490"/>
    </source>
</evidence>
<dbReference type="GO" id="GO:0005524">
    <property type="term" value="F:ATP binding"/>
    <property type="evidence" value="ECO:0007669"/>
    <property type="project" value="UniProtKB-KW"/>
</dbReference>
<dbReference type="AlphaFoldDB" id="A0A224X8I0"/>
<keyword evidence="11" id="KW-1185">Reference proteome</keyword>
<comment type="caution">
    <text evidence="10">The sequence shown here is derived from an EMBL/GenBank/DDBJ whole genome shotgun (WGS) entry which is preliminary data.</text>
</comment>
<feature type="binding site" evidence="7">
    <location>
        <position position="500"/>
    </location>
    <ligand>
        <name>ATP</name>
        <dbReference type="ChEBI" id="CHEBI:30616"/>
    </ligand>
</feature>
<dbReference type="Pfam" id="PF00501">
    <property type="entry name" value="AMP-binding"/>
    <property type="match status" value="1"/>
</dbReference>
<reference evidence="11" key="1">
    <citation type="submission" date="2017-08" db="EMBL/GenBank/DDBJ databases">
        <title>Draft genome sequence of Lactococcus sp. strain Rs-Y01, isolated from the gut of the lower termite Reticulitermes speratus.</title>
        <authorList>
            <person name="Ohkuma M."/>
            <person name="Yuki M."/>
        </authorList>
    </citation>
    <scope>NUCLEOTIDE SEQUENCE [LARGE SCALE GENOMIC DNA]</scope>
    <source>
        <strain evidence="11">Rs-Y01</strain>
    </source>
</reference>
<dbReference type="GO" id="GO:0070395">
    <property type="term" value="P:lipoteichoic acid biosynthetic process"/>
    <property type="evidence" value="ECO:0007669"/>
    <property type="project" value="UniProtKB-UniRule"/>
</dbReference>
<feature type="domain" description="AMP-binding enzyme C-terminal" evidence="9">
    <location>
        <begin position="417"/>
        <end position="500"/>
    </location>
</feature>
<protein>
    <recommendedName>
        <fullName evidence="7">D-alanine--D-alanyl carrier protein ligase</fullName>
        <shortName evidence="7">DCL</shortName>
        <ecNumber evidence="7">6.2.1.54</ecNumber>
    </recommendedName>
    <alternativeName>
        <fullName evidence="7">D-alanine--poly(phosphoribitol) ligase subunit 1</fullName>
    </alternativeName>
    <alternativeName>
        <fullName evidence="7">D-alanine-activating enzyme</fullName>
        <shortName evidence="7">DAE</shortName>
    </alternativeName>
</protein>
<feature type="binding site" evidence="7">
    <location>
        <begin position="153"/>
        <end position="154"/>
    </location>
    <ligand>
        <name>ATP</name>
        <dbReference type="ChEBI" id="CHEBI:30616"/>
    </ligand>
</feature>
<name>A0A224X8I0_9LACT</name>